<evidence type="ECO:0000256" key="11">
    <source>
        <dbReference type="SAM" id="MobiDB-lite"/>
    </source>
</evidence>
<dbReference type="CDD" id="cd03250">
    <property type="entry name" value="ABCC_MRP_domain1"/>
    <property type="match status" value="1"/>
</dbReference>
<feature type="transmembrane region" description="Helical" evidence="12">
    <location>
        <begin position="1034"/>
        <end position="1055"/>
    </location>
</feature>
<dbReference type="SUPFAM" id="SSF90123">
    <property type="entry name" value="ABC transporter transmembrane region"/>
    <property type="match status" value="2"/>
</dbReference>
<dbReference type="InterPro" id="IPR003439">
    <property type="entry name" value="ABC_transporter-like_ATP-bd"/>
</dbReference>
<dbReference type="PROSITE" id="PS50929">
    <property type="entry name" value="ABC_TM1F"/>
    <property type="match status" value="2"/>
</dbReference>
<accession>A0AAD5XLP5</accession>
<dbReference type="Pfam" id="PF00005">
    <property type="entry name" value="ABC_tran"/>
    <property type="match status" value="2"/>
</dbReference>
<feature type="region of interest" description="Disordered" evidence="11">
    <location>
        <begin position="851"/>
        <end position="877"/>
    </location>
</feature>
<dbReference type="FunFam" id="3.40.50.300:FF:000997">
    <property type="entry name" value="Multidrug resistance-associated protein 1"/>
    <property type="match status" value="1"/>
</dbReference>
<feature type="domain" description="ABC transporter" evidence="13">
    <location>
        <begin position="1241"/>
        <end position="1479"/>
    </location>
</feature>
<dbReference type="InterPro" id="IPR056227">
    <property type="entry name" value="TMD0_ABC"/>
</dbReference>
<evidence type="ECO:0000256" key="6">
    <source>
        <dbReference type="ARBA" id="ARBA00022741"/>
    </source>
</evidence>
<dbReference type="SMART" id="SM00382">
    <property type="entry name" value="AAA"/>
    <property type="match status" value="2"/>
</dbReference>
<dbReference type="CDD" id="cd18579">
    <property type="entry name" value="ABC_6TM_ABCC_D1"/>
    <property type="match status" value="1"/>
</dbReference>
<dbReference type="InterPro" id="IPR011527">
    <property type="entry name" value="ABC1_TM_dom"/>
</dbReference>
<dbReference type="InterPro" id="IPR003593">
    <property type="entry name" value="AAA+_ATPase"/>
</dbReference>
<dbReference type="GO" id="GO:0016020">
    <property type="term" value="C:membrane"/>
    <property type="evidence" value="ECO:0007669"/>
    <property type="project" value="UniProtKB-SubCell"/>
</dbReference>
<dbReference type="InterPro" id="IPR050173">
    <property type="entry name" value="ABC_transporter_C-like"/>
</dbReference>
<dbReference type="InterPro" id="IPR027417">
    <property type="entry name" value="P-loop_NTPase"/>
</dbReference>
<evidence type="ECO:0000256" key="7">
    <source>
        <dbReference type="ARBA" id="ARBA00022840"/>
    </source>
</evidence>
<reference evidence="15" key="1">
    <citation type="submission" date="2020-05" db="EMBL/GenBank/DDBJ databases">
        <title>Phylogenomic resolution of chytrid fungi.</title>
        <authorList>
            <person name="Stajich J.E."/>
            <person name="Amses K."/>
            <person name="Simmons R."/>
            <person name="Seto K."/>
            <person name="Myers J."/>
            <person name="Bonds A."/>
            <person name="Quandt C.A."/>
            <person name="Barry K."/>
            <person name="Liu P."/>
            <person name="Grigoriev I."/>
            <person name="Longcore J.E."/>
            <person name="James T.Y."/>
        </authorList>
    </citation>
    <scope>NUCLEOTIDE SEQUENCE</scope>
    <source>
        <strain evidence="15">JEL0379</strain>
    </source>
</reference>
<feature type="domain" description="ABC transmembrane type-1" evidence="14">
    <location>
        <begin position="926"/>
        <end position="1205"/>
    </location>
</feature>
<feature type="transmembrane region" description="Helical" evidence="12">
    <location>
        <begin position="322"/>
        <end position="342"/>
    </location>
</feature>
<evidence type="ECO:0000256" key="8">
    <source>
        <dbReference type="ARBA" id="ARBA00022989"/>
    </source>
</evidence>
<dbReference type="EMBL" id="JADGJQ010000107">
    <property type="protein sequence ID" value="KAJ3169411.1"/>
    <property type="molecule type" value="Genomic_DNA"/>
</dbReference>
<feature type="transmembrane region" description="Helical" evidence="12">
    <location>
        <begin position="422"/>
        <end position="443"/>
    </location>
</feature>
<dbReference type="CDD" id="cd18580">
    <property type="entry name" value="ABC_6TM_ABCC_D2"/>
    <property type="match status" value="1"/>
</dbReference>
<evidence type="ECO:0000256" key="3">
    <source>
        <dbReference type="ARBA" id="ARBA00022448"/>
    </source>
</evidence>
<keyword evidence="7" id="KW-0067">ATP-binding</keyword>
<comment type="subcellular location">
    <subcellularLocation>
        <location evidence="1">Membrane</location>
        <topology evidence="1">Multi-pass membrane protein</topology>
    </subcellularLocation>
</comment>
<feature type="domain" description="ABC transporter" evidence="13">
    <location>
        <begin position="617"/>
        <end position="840"/>
    </location>
</feature>
<dbReference type="FunFam" id="3.40.50.300:FF:000610">
    <property type="entry name" value="Multidrug resistance-associated ABC transporter"/>
    <property type="match status" value="1"/>
</dbReference>
<name>A0AAD5XLP5_9FUNG</name>
<dbReference type="PANTHER" id="PTHR24223">
    <property type="entry name" value="ATP-BINDING CASSETTE SUB-FAMILY C"/>
    <property type="match status" value="1"/>
</dbReference>
<evidence type="ECO:0000259" key="14">
    <source>
        <dbReference type="PROSITE" id="PS50929"/>
    </source>
</evidence>
<dbReference type="InterPro" id="IPR017871">
    <property type="entry name" value="ABC_transporter-like_CS"/>
</dbReference>
<dbReference type="InterPro" id="IPR044726">
    <property type="entry name" value="ABCC_6TM_D2"/>
</dbReference>
<dbReference type="Pfam" id="PF00664">
    <property type="entry name" value="ABC_membrane"/>
    <property type="match status" value="2"/>
</dbReference>
<evidence type="ECO:0000256" key="5">
    <source>
        <dbReference type="ARBA" id="ARBA00022737"/>
    </source>
</evidence>
<dbReference type="Proteomes" id="UP001212152">
    <property type="component" value="Unassembled WGS sequence"/>
</dbReference>
<feature type="transmembrane region" description="Helical" evidence="12">
    <location>
        <begin position="1061"/>
        <end position="1083"/>
    </location>
</feature>
<proteinExistence type="inferred from homology"/>
<feature type="transmembrane region" description="Helical" evidence="12">
    <location>
        <begin position="108"/>
        <end position="126"/>
    </location>
</feature>
<keyword evidence="10" id="KW-0325">Glycoprotein</keyword>
<keyword evidence="8 12" id="KW-1133">Transmembrane helix</keyword>
<keyword evidence="6" id="KW-0547">Nucleotide-binding</keyword>
<dbReference type="PANTHER" id="PTHR24223:SF399">
    <property type="entry name" value="ABC TRANSPORTER ATNG"/>
    <property type="match status" value="1"/>
</dbReference>
<dbReference type="PROSITE" id="PS00211">
    <property type="entry name" value="ABC_TRANSPORTER_1"/>
    <property type="match status" value="2"/>
</dbReference>
<evidence type="ECO:0000313" key="16">
    <source>
        <dbReference type="Proteomes" id="UP001212152"/>
    </source>
</evidence>
<dbReference type="InterPro" id="IPR036640">
    <property type="entry name" value="ABC1_TM_sf"/>
</dbReference>
<sequence>MSFSCANDVGWGPTVRSTTDLSVCFEAALFPTATTATIFLIVLVRLISLRRSPSSSLSRREKLFRDAEASGAKYAVVATKLLVYVAACVLAILRAVASQADSAETPTAFQYIQLAGHVAAIFLAVAEFRASQRRSNMLFVYWLALLILDAAFLRAMVDQSAASSVTRLIIASMIVEGLAALVEQVPMSSSSGVREPHGGPLSQATYAWLFPLVQIGYRRNIEASDLPALETALGTEATYRAFEPFWAAEAARPKPSLRRVLMYGPYRRSMICALVLSLVATVLTYAQPLLLSSLLDFFATHIKDADGAFVADGGPEPKVRGIIIAVVMMGASVAAALLGVTVDQLAAVAGLEARSALSGAVYRKSLVLTPTARAEFDMGEITDRLTDDTEEVQALYSYLITLVNIGLQLVLATALVYLQLSWVSFIGVALILAAGPVQTRLMSKLGTWMRKYKSRKDARMNTTTEMLGAMKVVKFNQMESFFLEKIVGLRASELVPLKTKAKGNFLLSIVSNGMSLVAFLAMLGVYSAIAPSDSPLDANRVFVSLSAFQLLQAPLSQLARQLSFLQNTWSSVDRIGDLLCAAELEERDAHAITQQQEVVVKSDKDDKSFRSQNAVSIEGGDFGYTLEKGVVLHAISLKIKSGTLCAIVGNTGSGKTSLLHALLGEMEVATAKPRINGTVAYVAQAPFVMNGTLRENIIFMSPFKKDWFDEVVAACGLTSDIARFAEGIDHPIDESGSNLSGGQKARLALARAVYACADTYLIDDTLSALDARVGRHVFDKVLGPNGLLARTTRIFVTHAVQHLRVGVDQIVYMQEGRILEQGSIAELQVVKDGKVAAILAGNLVLASSDSTDTLAEGTDDGESEEKPNETAGQTVVSASPPAPLDAAAAAAAAAPVKAPAAVVPTKSGSVSWSVYRRYVASSTMPLLALYAMTVVFGTGVALGSRYWLEYWTNNLSDHSIGFYLGIYAAFVFLTVLSVPVSSFIWMGVCAMRASAELHRAMLRTVLRQPMSYFDANPVGRFITRFTMDLGMTDVTLPPTFMSVITILTGMVANIIPAFVNTPILIIVVVPLAAGFYVVVLYYLDSARSLNRLQAQLREPVCSNLSETLEGVATIRAFRCEQWFMDRNSKLVDAEQSSAYIVMYADRWLSLYSNLLGGAVLFGAAILSVCYVDHLSASAVGLGLSYLISWTAMVTMLVNIMGMMNMAMVAVERICKHIDLPLEAPVTTAAVVPEAWPSVGTIEFKNYSTRYTPDGDLVLRDVNLSIRNGEKIGIAGRTGSGKSTLMLALFRLIEQADASPNSGIFIDGIPISTLGLDRLRSAITAIPQEPVLFSGTVRSNLDASSRFADDAIWAALESTSMKSVVAGLEGGLDAPVTKGGDFLSAGQRQLLCIARAILNRTKIVVVDEATSSVDRETDEAVQVALKTSLKDCTVLTIAHRINTIVSADRILCLDAGRVAEFDTPDALMARGGLFADLAREL</sequence>
<feature type="transmembrane region" description="Helical" evidence="12">
    <location>
        <begin position="926"/>
        <end position="948"/>
    </location>
</feature>
<keyword evidence="4 12" id="KW-0812">Transmembrane</keyword>
<dbReference type="InterPro" id="IPR044746">
    <property type="entry name" value="ABCC_6TM_D1"/>
</dbReference>
<dbReference type="FunFam" id="1.20.1560.10:FF:000013">
    <property type="entry name" value="ABC transporter C family member 2"/>
    <property type="match status" value="1"/>
</dbReference>
<evidence type="ECO:0000259" key="13">
    <source>
        <dbReference type="PROSITE" id="PS50893"/>
    </source>
</evidence>
<dbReference type="PROSITE" id="PS50893">
    <property type="entry name" value="ABC_TRANSPORTER_2"/>
    <property type="match status" value="2"/>
</dbReference>
<feature type="domain" description="ABC transmembrane type-1" evidence="14">
    <location>
        <begin position="273"/>
        <end position="567"/>
    </location>
</feature>
<feature type="transmembrane region" description="Helical" evidence="12">
    <location>
        <begin position="394"/>
        <end position="416"/>
    </location>
</feature>
<feature type="transmembrane region" description="Helical" evidence="12">
    <location>
        <begin position="138"/>
        <end position="157"/>
    </location>
</feature>
<feature type="transmembrane region" description="Helical" evidence="12">
    <location>
        <begin position="163"/>
        <end position="182"/>
    </location>
</feature>
<dbReference type="GO" id="GO:0140359">
    <property type="term" value="F:ABC-type transporter activity"/>
    <property type="evidence" value="ECO:0007669"/>
    <property type="project" value="InterPro"/>
</dbReference>
<keyword evidence="9 12" id="KW-0472">Membrane</keyword>
<keyword evidence="5" id="KW-0677">Repeat</keyword>
<feature type="transmembrane region" description="Helical" evidence="12">
    <location>
        <begin position="71"/>
        <end position="96"/>
    </location>
</feature>
<dbReference type="Gene3D" id="1.20.1560.10">
    <property type="entry name" value="ABC transporter type 1, transmembrane domain"/>
    <property type="match status" value="2"/>
</dbReference>
<evidence type="ECO:0000256" key="12">
    <source>
        <dbReference type="SAM" id="Phobius"/>
    </source>
</evidence>
<evidence type="ECO:0000256" key="2">
    <source>
        <dbReference type="ARBA" id="ARBA00009726"/>
    </source>
</evidence>
<feature type="transmembrane region" description="Helical" evidence="12">
    <location>
        <begin position="1174"/>
        <end position="1197"/>
    </location>
</feature>
<evidence type="ECO:0000256" key="10">
    <source>
        <dbReference type="ARBA" id="ARBA00023180"/>
    </source>
</evidence>
<organism evidence="15 16">
    <name type="scientific">Geranomyces variabilis</name>
    <dbReference type="NCBI Taxonomy" id="109894"/>
    <lineage>
        <taxon>Eukaryota</taxon>
        <taxon>Fungi</taxon>
        <taxon>Fungi incertae sedis</taxon>
        <taxon>Chytridiomycota</taxon>
        <taxon>Chytridiomycota incertae sedis</taxon>
        <taxon>Chytridiomycetes</taxon>
        <taxon>Spizellomycetales</taxon>
        <taxon>Powellomycetaceae</taxon>
        <taxon>Geranomyces</taxon>
    </lineage>
</organism>
<dbReference type="Gene3D" id="3.40.50.300">
    <property type="entry name" value="P-loop containing nucleotide triphosphate hydrolases"/>
    <property type="match status" value="2"/>
</dbReference>
<gene>
    <name evidence="15" type="primary">ABCC3</name>
    <name evidence="15" type="ORF">HDU87_000633</name>
</gene>
<feature type="transmembrane region" description="Helical" evidence="12">
    <location>
        <begin position="1150"/>
        <end position="1168"/>
    </location>
</feature>
<evidence type="ECO:0000256" key="9">
    <source>
        <dbReference type="ARBA" id="ARBA00023136"/>
    </source>
</evidence>
<evidence type="ECO:0000256" key="1">
    <source>
        <dbReference type="ARBA" id="ARBA00004141"/>
    </source>
</evidence>
<dbReference type="SUPFAM" id="SSF52540">
    <property type="entry name" value="P-loop containing nucleoside triphosphate hydrolases"/>
    <property type="match status" value="2"/>
</dbReference>
<protein>
    <submittedName>
        <fullName evidence="15">Canalicular multispecific organic anion transporter 2</fullName>
    </submittedName>
</protein>
<dbReference type="GO" id="GO:0005524">
    <property type="term" value="F:ATP binding"/>
    <property type="evidence" value="ECO:0007669"/>
    <property type="project" value="UniProtKB-KW"/>
</dbReference>
<keyword evidence="16" id="KW-1185">Reference proteome</keyword>
<evidence type="ECO:0000313" key="15">
    <source>
        <dbReference type="EMBL" id="KAJ3169411.1"/>
    </source>
</evidence>
<feature type="transmembrane region" description="Helical" evidence="12">
    <location>
        <begin position="268"/>
        <end position="286"/>
    </location>
</feature>
<keyword evidence="3" id="KW-0813">Transport</keyword>
<dbReference type="CDD" id="cd03244">
    <property type="entry name" value="ABCC_MRP_domain2"/>
    <property type="match status" value="1"/>
</dbReference>
<feature type="transmembrane region" description="Helical" evidence="12">
    <location>
        <begin position="28"/>
        <end position="50"/>
    </location>
</feature>
<comment type="caution">
    <text evidence="15">The sequence shown here is derived from an EMBL/GenBank/DDBJ whole genome shotgun (WGS) entry which is preliminary data.</text>
</comment>
<comment type="similarity">
    <text evidence="2">Belongs to the ABC transporter superfamily. ABCC family. Conjugate transporter (TC 3.A.1.208) subfamily.</text>
</comment>
<dbReference type="GO" id="GO:0016887">
    <property type="term" value="F:ATP hydrolysis activity"/>
    <property type="evidence" value="ECO:0007669"/>
    <property type="project" value="InterPro"/>
</dbReference>
<feature type="transmembrane region" description="Helical" evidence="12">
    <location>
        <begin position="960"/>
        <end position="993"/>
    </location>
</feature>
<evidence type="ECO:0000256" key="4">
    <source>
        <dbReference type="ARBA" id="ARBA00022692"/>
    </source>
</evidence>
<dbReference type="Pfam" id="PF24357">
    <property type="entry name" value="TMD0_ABC"/>
    <property type="match status" value="1"/>
</dbReference>